<evidence type="ECO:0000313" key="3">
    <source>
        <dbReference type="Proteomes" id="UP000037751"/>
    </source>
</evidence>
<keyword evidence="2" id="KW-0418">Kinase</keyword>
<reference evidence="2 3" key="1">
    <citation type="submission" date="2015-07" db="EMBL/GenBank/DDBJ databases">
        <title>Draft Genome Sequence of Malassezia furfur CBS1878 and Malassezia pachydermatis CBS1879.</title>
        <authorList>
            <person name="Triana S."/>
            <person name="Ohm R."/>
            <person name="Gonzalez A."/>
            <person name="DeCock H."/>
            <person name="Restrepo S."/>
            <person name="Celis A."/>
        </authorList>
    </citation>
    <scope>NUCLEOTIDE SEQUENCE [LARGE SCALE GENOMIC DNA]</scope>
    <source>
        <strain evidence="2 3">CBS 1879</strain>
    </source>
</reference>
<evidence type="ECO:0000313" key="2">
    <source>
        <dbReference type="EMBL" id="KOS14576.1"/>
    </source>
</evidence>
<dbReference type="Proteomes" id="UP000037751">
    <property type="component" value="Unassembled WGS sequence"/>
</dbReference>
<dbReference type="VEuPathDB" id="FungiDB:Malapachy_0897"/>
<gene>
    <name evidence="2" type="ORF">Malapachy_0897</name>
</gene>
<accession>A0A0M8MKY8</accession>
<dbReference type="AlphaFoldDB" id="A0A0M8MKY8"/>
<dbReference type="GeneID" id="28727284"/>
<dbReference type="GO" id="GO:0016301">
    <property type="term" value="F:kinase activity"/>
    <property type="evidence" value="ECO:0007669"/>
    <property type="project" value="UniProtKB-KW"/>
</dbReference>
<evidence type="ECO:0000256" key="1">
    <source>
        <dbReference type="SAM" id="MobiDB-lite"/>
    </source>
</evidence>
<dbReference type="RefSeq" id="XP_017992208.1">
    <property type="nucleotide sequence ID" value="XM_018135409.1"/>
</dbReference>
<sequence length="210" mass="22881">MDGDAPTAASISIQRSVPATVATATAKPTIAGRAPFQAAFTPGASTTKKEWLGDFNSIADSPLLASLQVGEYADEGRRHVNKNYLREAFDVSFAVHRIEEESRQAQRYQGQQKQQQGWHTLGYNHLDATGYDISAAQRRHGHVAAKIISDKRAAQQKTNTIPKGLGANVGAFSLSLDGASILERRKRMDKTKNDVKKDSKLHNSSLHVAT</sequence>
<dbReference type="EMBL" id="LGAV01000003">
    <property type="protein sequence ID" value="KOS14576.1"/>
    <property type="molecule type" value="Genomic_DNA"/>
</dbReference>
<organism evidence="2 3">
    <name type="scientific">Malassezia pachydermatis</name>
    <dbReference type="NCBI Taxonomy" id="77020"/>
    <lineage>
        <taxon>Eukaryota</taxon>
        <taxon>Fungi</taxon>
        <taxon>Dikarya</taxon>
        <taxon>Basidiomycota</taxon>
        <taxon>Ustilaginomycotina</taxon>
        <taxon>Malasseziomycetes</taxon>
        <taxon>Malasseziales</taxon>
        <taxon>Malasseziaceae</taxon>
        <taxon>Malassezia</taxon>
    </lineage>
</organism>
<proteinExistence type="predicted"/>
<dbReference type="STRING" id="77020.A0A0M8MKY8"/>
<keyword evidence="2" id="KW-0808">Transferase</keyword>
<comment type="caution">
    <text evidence="2">The sequence shown here is derived from an EMBL/GenBank/DDBJ whole genome shotgun (WGS) entry which is preliminary data.</text>
</comment>
<protein>
    <submittedName>
        <fullName evidence="2">Serine threonine-protein kinase</fullName>
    </submittedName>
</protein>
<feature type="region of interest" description="Disordered" evidence="1">
    <location>
        <begin position="187"/>
        <end position="210"/>
    </location>
</feature>
<feature type="compositionally biased region" description="Basic and acidic residues" evidence="1">
    <location>
        <begin position="190"/>
        <end position="201"/>
    </location>
</feature>
<keyword evidence="3" id="KW-1185">Reference proteome</keyword>
<name>A0A0M8MKY8_9BASI</name>